<dbReference type="InterPro" id="IPR058625">
    <property type="entry name" value="MdtA-like_BSH"/>
</dbReference>
<evidence type="ECO:0000256" key="1">
    <source>
        <dbReference type="ARBA" id="ARBA00004196"/>
    </source>
</evidence>
<keyword evidence="4" id="KW-1133">Transmembrane helix</keyword>
<protein>
    <submittedName>
        <fullName evidence="6">Biotin/lipoyl-binding protein</fullName>
    </submittedName>
</protein>
<feature type="coiled-coil region" evidence="3">
    <location>
        <begin position="174"/>
        <end position="201"/>
    </location>
</feature>
<dbReference type="RefSeq" id="WP_366194937.1">
    <property type="nucleotide sequence ID" value="NZ_JBFBVU010000059.1"/>
</dbReference>
<dbReference type="Gene3D" id="2.40.50.100">
    <property type="match status" value="1"/>
</dbReference>
<keyword evidence="2 3" id="KW-0175">Coiled coil</keyword>
<name>A0ABV3LBV2_9RHOB</name>
<evidence type="ECO:0000313" key="6">
    <source>
        <dbReference type="EMBL" id="MEV8468983.1"/>
    </source>
</evidence>
<dbReference type="InterPro" id="IPR050465">
    <property type="entry name" value="UPF0194_transport"/>
</dbReference>
<evidence type="ECO:0000259" key="5">
    <source>
        <dbReference type="Pfam" id="PF25917"/>
    </source>
</evidence>
<reference evidence="6 7" key="1">
    <citation type="submission" date="2024-07" db="EMBL/GenBank/DDBJ databases">
        <authorList>
            <person name="Kang M."/>
        </authorList>
    </citation>
    <scope>NUCLEOTIDE SEQUENCE [LARGE SCALE GENOMIC DNA]</scope>
    <source>
        <strain evidence="6 7">DFM31</strain>
    </source>
</reference>
<dbReference type="Pfam" id="PF25917">
    <property type="entry name" value="BSH_RND"/>
    <property type="match status" value="1"/>
</dbReference>
<feature type="transmembrane region" description="Helical" evidence="4">
    <location>
        <begin position="6"/>
        <end position="24"/>
    </location>
</feature>
<sequence>MFAVFAMTFVYALFVWIVFFKFKWLRLTPVWGVTTVFIGLHLTLVPLVGMRFVSPLSNDVRLVRHTVQIIPRLPQPTTVEEVLVTEGQAVKQGDPLIRLDARFYQYQVDAATAAVAAAKQNAVVLQEDVKVAEESVARAQAELTYKQSQADRYTGLAAQRAAPEAEAQRWQTDVLTSQAEVAEAQAQLKRAQAALDSQIDGVNTGVLEAEASLKQAQFYLDNTQIHAPADGSIVNLQVQPGMVAGIIRAGAIASFIADDDPYLLAMYRQENLKFMKPGQKVVVALNLYPGETFDATVKDIWWASGRGQMLPSGRLPSWIDLPNYPEGRYAVQITLDDPPPHMPIGAEGAALVLTNPANPFTWVGQIALRTYSWKRFLYPMPF</sequence>
<evidence type="ECO:0000313" key="7">
    <source>
        <dbReference type="Proteomes" id="UP001553161"/>
    </source>
</evidence>
<dbReference type="Gene3D" id="2.40.30.170">
    <property type="match status" value="1"/>
</dbReference>
<dbReference type="PANTHER" id="PTHR32347:SF23">
    <property type="entry name" value="BLL5650 PROTEIN"/>
    <property type="match status" value="1"/>
</dbReference>
<dbReference type="SUPFAM" id="SSF111369">
    <property type="entry name" value="HlyD-like secretion proteins"/>
    <property type="match status" value="2"/>
</dbReference>
<keyword evidence="4" id="KW-0812">Transmembrane</keyword>
<feature type="transmembrane region" description="Helical" evidence="4">
    <location>
        <begin position="31"/>
        <end position="53"/>
    </location>
</feature>
<organism evidence="6 7">
    <name type="scientific">Meridianimarinicoccus marinus</name>
    <dbReference type="NCBI Taxonomy" id="3231483"/>
    <lineage>
        <taxon>Bacteria</taxon>
        <taxon>Pseudomonadati</taxon>
        <taxon>Pseudomonadota</taxon>
        <taxon>Alphaproteobacteria</taxon>
        <taxon>Rhodobacterales</taxon>
        <taxon>Paracoccaceae</taxon>
        <taxon>Meridianimarinicoccus</taxon>
    </lineage>
</organism>
<keyword evidence="4" id="KW-0472">Membrane</keyword>
<proteinExistence type="predicted"/>
<comment type="subcellular location">
    <subcellularLocation>
        <location evidence="1">Cell envelope</location>
    </subcellularLocation>
</comment>
<feature type="coiled-coil region" evidence="3">
    <location>
        <begin position="108"/>
        <end position="142"/>
    </location>
</feature>
<comment type="caution">
    <text evidence="6">The sequence shown here is derived from an EMBL/GenBank/DDBJ whole genome shotgun (WGS) entry which is preliminary data.</text>
</comment>
<evidence type="ECO:0000256" key="4">
    <source>
        <dbReference type="SAM" id="Phobius"/>
    </source>
</evidence>
<dbReference type="Gene3D" id="1.10.287.470">
    <property type="entry name" value="Helix hairpin bin"/>
    <property type="match status" value="1"/>
</dbReference>
<dbReference type="EMBL" id="JBFBVU010000059">
    <property type="protein sequence ID" value="MEV8468983.1"/>
    <property type="molecule type" value="Genomic_DNA"/>
</dbReference>
<evidence type="ECO:0000256" key="2">
    <source>
        <dbReference type="ARBA" id="ARBA00023054"/>
    </source>
</evidence>
<gene>
    <name evidence="6" type="ORF">AB0T83_19780</name>
</gene>
<dbReference type="PANTHER" id="PTHR32347">
    <property type="entry name" value="EFFLUX SYSTEM COMPONENT YKNX-RELATED"/>
    <property type="match status" value="1"/>
</dbReference>
<feature type="domain" description="Multidrug resistance protein MdtA-like barrel-sandwich hybrid" evidence="5">
    <location>
        <begin position="79"/>
        <end position="243"/>
    </location>
</feature>
<dbReference type="Proteomes" id="UP001553161">
    <property type="component" value="Unassembled WGS sequence"/>
</dbReference>
<keyword evidence="7" id="KW-1185">Reference proteome</keyword>
<evidence type="ECO:0000256" key="3">
    <source>
        <dbReference type="SAM" id="Coils"/>
    </source>
</evidence>
<accession>A0ABV3LBV2</accession>